<dbReference type="AlphaFoldDB" id="A0A9X1LKS2"/>
<feature type="chain" id="PRO_5040891565" evidence="1">
    <location>
        <begin position="22"/>
        <end position="185"/>
    </location>
</feature>
<sequence>MKKIFLCLILISAVNMGYSQTAEKNNEIKLNIANVIAIALVEFGYERFLDYHQSIEGTILINDRINYHSESGSRDFQTNSFKLGYNYYFGEDYAASGLYVNPFLKYRSGEFSEESSDVSEPAFVGDTITDMNSFIIGIGAGYKWNFNDTFVLGPFLNIGRNFSEDVKDRFSAIEFNAGFNIGYRF</sequence>
<keyword evidence="3" id="KW-1185">Reference proteome</keyword>
<evidence type="ECO:0000256" key="1">
    <source>
        <dbReference type="SAM" id="SignalP"/>
    </source>
</evidence>
<dbReference type="RefSeq" id="WP_229341366.1">
    <property type="nucleotide sequence ID" value="NZ_JAJBZG010000005.1"/>
</dbReference>
<proteinExistence type="predicted"/>
<gene>
    <name evidence="2" type="ORF">LGQ90_12030</name>
</gene>
<dbReference type="SUPFAM" id="SSF103515">
    <property type="entry name" value="Autotransporter"/>
    <property type="match status" value="1"/>
</dbReference>
<accession>A0A9X1LKS2</accession>
<dbReference type="Proteomes" id="UP001139414">
    <property type="component" value="Unassembled WGS sequence"/>
</dbReference>
<name>A0A9X1LKS2_9FLAO</name>
<evidence type="ECO:0000313" key="2">
    <source>
        <dbReference type="EMBL" id="MCB7481992.1"/>
    </source>
</evidence>
<evidence type="ECO:0000313" key="3">
    <source>
        <dbReference type="Proteomes" id="UP001139414"/>
    </source>
</evidence>
<dbReference type="InterPro" id="IPR036709">
    <property type="entry name" value="Autotransporte_beta_dom_sf"/>
</dbReference>
<dbReference type="EMBL" id="JAJBZG010000005">
    <property type="protein sequence ID" value="MCB7481992.1"/>
    <property type="molecule type" value="Genomic_DNA"/>
</dbReference>
<feature type="signal peptide" evidence="1">
    <location>
        <begin position="1"/>
        <end position="21"/>
    </location>
</feature>
<reference evidence="2" key="1">
    <citation type="submission" date="2021-10" db="EMBL/GenBank/DDBJ databases">
        <title>Gramella sp. ASW11-100T, isolated from marine sediment.</title>
        <authorList>
            <person name="Xia C."/>
        </authorList>
    </citation>
    <scope>NUCLEOTIDE SEQUENCE</scope>
    <source>
        <strain evidence="2">ASW11-100</strain>
    </source>
</reference>
<keyword evidence="1" id="KW-0732">Signal</keyword>
<protein>
    <submittedName>
        <fullName evidence="2">DUF3575 domain-containing protein</fullName>
    </submittedName>
</protein>
<comment type="caution">
    <text evidence="2">The sequence shown here is derived from an EMBL/GenBank/DDBJ whole genome shotgun (WGS) entry which is preliminary data.</text>
</comment>
<dbReference type="Gene3D" id="2.40.160.20">
    <property type="match status" value="1"/>
</dbReference>
<organism evidence="2 3">
    <name type="scientific">Christiangramia sediminis</name>
    <dbReference type="NCBI Taxonomy" id="2881336"/>
    <lineage>
        <taxon>Bacteria</taxon>
        <taxon>Pseudomonadati</taxon>
        <taxon>Bacteroidota</taxon>
        <taxon>Flavobacteriia</taxon>
        <taxon>Flavobacteriales</taxon>
        <taxon>Flavobacteriaceae</taxon>
        <taxon>Christiangramia</taxon>
    </lineage>
</organism>